<keyword evidence="3" id="KW-1185">Reference proteome</keyword>
<dbReference type="EMBL" id="ATMR01000098">
    <property type="protein sequence ID" value="EPR72833.1"/>
    <property type="molecule type" value="Genomic_DNA"/>
</dbReference>
<name>S7X9X4_9FLAO</name>
<dbReference type="Pfam" id="PF19192">
    <property type="entry name" value="Response_reg_2"/>
    <property type="match status" value="1"/>
</dbReference>
<organism evidence="2 3">
    <name type="scientific">Winogradskyella psychrotolerans RS-3</name>
    <dbReference type="NCBI Taxonomy" id="641526"/>
    <lineage>
        <taxon>Bacteria</taxon>
        <taxon>Pseudomonadati</taxon>
        <taxon>Bacteroidota</taxon>
        <taxon>Flavobacteriia</taxon>
        <taxon>Flavobacteriales</taxon>
        <taxon>Flavobacteriaceae</taxon>
        <taxon>Winogradskyella</taxon>
    </lineage>
</organism>
<reference evidence="2 3" key="1">
    <citation type="journal article" date="2013" name="Genome Announc.">
        <title>Draft Genome Sequence of Winogradskyella psychrotolerans RS-3T, Isolated from the Marine Transect of Kongsfjorden, Ny-Alesund, Svalbard, Arctic Ocean.</title>
        <authorList>
            <person name="Kumar Pinnaka A."/>
            <person name="Ara S."/>
            <person name="Singh A."/>
            <person name="Shivaji S."/>
        </authorList>
    </citation>
    <scope>NUCLEOTIDE SEQUENCE [LARGE SCALE GENOMIC DNA]</scope>
    <source>
        <strain evidence="2 3">RS-3</strain>
    </source>
</reference>
<evidence type="ECO:0000313" key="2">
    <source>
        <dbReference type="EMBL" id="EPR72833.1"/>
    </source>
</evidence>
<dbReference type="Proteomes" id="UP000014962">
    <property type="component" value="Unassembled WGS sequence"/>
</dbReference>
<evidence type="ECO:0000259" key="1">
    <source>
        <dbReference type="Pfam" id="PF19192"/>
    </source>
</evidence>
<evidence type="ECO:0000313" key="3">
    <source>
        <dbReference type="Proteomes" id="UP000014962"/>
    </source>
</evidence>
<dbReference type="eggNOG" id="ENOG5032WES">
    <property type="taxonomic scope" value="Bacteria"/>
</dbReference>
<dbReference type="STRING" id="641526.ADIWIN_2156"/>
<comment type="caution">
    <text evidence="2">The sequence shown here is derived from an EMBL/GenBank/DDBJ whole genome shotgun (WGS) entry which is preliminary data.</text>
</comment>
<dbReference type="InterPro" id="IPR043834">
    <property type="entry name" value="REC"/>
</dbReference>
<dbReference type="AlphaFoldDB" id="S7X9X4"/>
<sequence length="572" mass="66225">MEKENKVSVKTVEILEGTDDVAKGIIQSSIRSAICIDDAYAAPYSLATEGLNFDDPKELFYSFRKDGHCDLDIYQFTDNVEWEKHKYLLHNKDLLIQDWELNSKPGAGETKYDYTLTIIKDIFENNIVPFIVIYTNREDLSDVSKVLLNNFNAHNSEDFEIMIEEFKAKFSRMSTNCEEIYNYFEDDTQINRFHEYILFPSRRNDIRKEILDSFYSFLEIETKHLEKFPKKIISGMKYFNNVESIEDAVLLLSNICLSKDRRSKLIFKNERINIERLCYSINGTVVLILHKEDRTGGVKPDKLFDVFSQSITNNPHSIINLISIELKDKFREDFSKIGTKFNTIEKNAFLHHGKNYYKKDAEDGVEVFQKTSFKNFVVRSWIHELLQKNLDLNLDSFKLIEKELSIYIPKEGSELEISLAKYASMVSCVHLANKTNKKLGFGDVFKSGNEYFLCITPHCDCFTPSKINNEFSFIKKTDSITKLAVALKNAEQGFYTFISNGKKTEAIEWACKPFTSHIPNKMNESNDKSISYSGITYDLEFVCSLKENYAQRISNNSFGQGYRVGIDLPHLS</sequence>
<protein>
    <recommendedName>
        <fullName evidence="1">Response receiver domain-containing protein</fullName>
    </recommendedName>
</protein>
<gene>
    <name evidence="2" type="ORF">ADIWIN_2156</name>
</gene>
<proteinExistence type="predicted"/>
<accession>S7X9X4</accession>
<feature type="domain" description="Response receiver" evidence="1">
    <location>
        <begin position="29"/>
        <end position="165"/>
    </location>
</feature>